<dbReference type="EMBL" id="ANJA01003094">
    <property type="protein sequence ID" value="ETO66104.1"/>
    <property type="molecule type" value="Genomic_DNA"/>
</dbReference>
<name>A0A080ZHJ3_PHYNI</name>
<gene>
    <name evidence="1" type="ORF">F444_16650</name>
</gene>
<accession>A0A080ZHJ3</accession>
<proteinExistence type="predicted"/>
<evidence type="ECO:0000313" key="2">
    <source>
        <dbReference type="Proteomes" id="UP000028582"/>
    </source>
</evidence>
<comment type="caution">
    <text evidence="1">The sequence shown here is derived from an EMBL/GenBank/DDBJ whole genome shotgun (WGS) entry which is preliminary data.</text>
</comment>
<dbReference type="Proteomes" id="UP000028582">
    <property type="component" value="Unassembled WGS sequence"/>
</dbReference>
<protein>
    <submittedName>
        <fullName evidence="1">Uncharacterized protein</fullName>
    </submittedName>
</protein>
<evidence type="ECO:0000313" key="1">
    <source>
        <dbReference type="EMBL" id="ETO66104.1"/>
    </source>
</evidence>
<dbReference type="AlphaFoldDB" id="A0A080ZHJ3"/>
<sequence length="38" mass="3955">MGSASDGNWFRRTGIILKGVGERSGTSSSVDNVGVDEI</sequence>
<reference evidence="1 2" key="1">
    <citation type="submission" date="2013-11" db="EMBL/GenBank/DDBJ databases">
        <title>The Genome Sequence of Phytophthora parasitica P1976.</title>
        <authorList>
            <consortium name="The Broad Institute Genomics Platform"/>
            <person name="Russ C."/>
            <person name="Tyler B."/>
            <person name="Panabieres F."/>
            <person name="Shan W."/>
            <person name="Tripathy S."/>
            <person name="Grunwald N."/>
            <person name="Machado M."/>
            <person name="Johnson C.S."/>
            <person name="Walker B."/>
            <person name="Young S."/>
            <person name="Zeng Q."/>
            <person name="Gargeya S."/>
            <person name="Fitzgerald M."/>
            <person name="Haas B."/>
            <person name="Abouelleil A."/>
            <person name="Allen A.W."/>
            <person name="Alvarado L."/>
            <person name="Arachchi H.M."/>
            <person name="Berlin A.M."/>
            <person name="Chapman S.B."/>
            <person name="Gainer-Dewar J."/>
            <person name="Goldberg J."/>
            <person name="Griggs A."/>
            <person name="Gujja S."/>
            <person name="Hansen M."/>
            <person name="Howarth C."/>
            <person name="Imamovic A."/>
            <person name="Ireland A."/>
            <person name="Larimer J."/>
            <person name="McCowan C."/>
            <person name="Murphy C."/>
            <person name="Pearson M."/>
            <person name="Poon T.W."/>
            <person name="Priest M."/>
            <person name="Roberts A."/>
            <person name="Saif S."/>
            <person name="Shea T."/>
            <person name="Sisk P."/>
            <person name="Sykes S."/>
            <person name="Wortman J."/>
            <person name="Nusbaum C."/>
            <person name="Birren B."/>
        </authorList>
    </citation>
    <scope>NUCLEOTIDE SEQUENCE [LARGE SCALE GENOMIC DNA]</scope>
    <source>
        <strain evidence="1 2">P1976</strain>
    </source>
</reference>
<organism evidence="1 2">
    <name type="scientific">Phytophthora nicotianae P1976</name>
    <dbReference type="NCBI Taxonomy" id="1317066"/>
    <lineage>
        <taxon>Eukaryota</taxon>
        <taxon>Sar</taxon>
        <taxon>Stramenopiles</taxon>
        <taxon>Oomycota</taxon>
        <taxon>Peronosporomycetes</taxon>
        <taxon>Peronosporales</taxon>
        <taxon>Peronosporaceae</taxon>
        <taxon>Phytophthora</taxon>
    </lineage>
</organism>